<gene>
    <name evidence="1" type="ORF">PoB_002369600</name>
</gene>
<dbReference type="AlphaFoldDB" id="A0AAV3ZD56"/>
<dbReference type="EMBL" id="BLXT01002742">
    <property type="protein sequence ID" value="GFN97190.1"/>
    <property type="molecule type" value="Genomic_DNA"/>
</dbReference>
<organism evidence="1 2">
    <name type="scientific">Plakobranchus ocellatus</name>
    <dbReference type="NCBI Taxonomy" id="259542"/>
    <lineage>
        <taxon>Eukaryota</taxon>
        <taxon>Metazoa</taxon>
        <taxon>Spiralia</taxon>
        <taxon>Lophotrochozoa</taxon>
        <taxon>Mollusca</taxon>
        <taxon>Gastropoda</taxon>
        <taxon>Heterobranchia</taxon>
        <taxon>Euthyneura</taxon>
        <taxon>Panpulmonata</taxon>
        <taxon>Sacoglossa</taxon>
        <taxon>Placobranchoidea</taxon>
        <taxon>Plakobranchidae</taxon>
        <taxon>Plakobranchus</taxon>
    </lineage>
</organism>
<protein>
    <submittedName>
        <fullName evidence="1">Uncharacterized protein</fullName>
    </submittedName>
</protein>
<evidence type="ECO:0000313" key="1">
    <source>
        <dbReference type="EMBL" id="GFN97190.1"/>
    </source>
</evidence>
<reference evidence="1 2" key="1">
    <citation type="journal article" date="2021" name="Elife">
        <title>Chloroplast acquisition without the gene transfer in kleptoplastic sea slugs, Plakobranchus ocellatus.</title>
        <authorList>
            <person name="Maeda T."/>
            <person name="Takahashi S."/>
            <person name="Yoshida T."/>
            <person name="Shimamura S."/>
            <person name="Takaki Y."/>
            <person name="Nagai Y."/>
            <person name="Toyoda A."/>
            <person name="Suzuki Y."/>
            <person name="Arimoto A."/>
            <person name="Ishii H."/>
            <person name="Satoh N."/>
            <person name="Nishiyama T."/>
            <person name="Hasebe M."/>
            <person name="Maruyama T."/>
            <person name="Minagawa J."/>
            <person name="Obokata J."/>
            <person name="Shigenobu S."/>
        </authorList>
    </citation>
    <scope>NUCLEOTIDE SEQUENCE [LARGE SCALE GENOMIC DNA]</scope>
</reference>
<name>A0AAV3ZD56_9GAST</name>
<sequence length="173" mass="19085">MDGWLWGCGSNSRRPFLAEMRARFITAVPATAATFTSVCLIDLDEDGCVAVSQIALTSVVGQKWRNGEFWNLNPGFDSVPHHYLFIAVKTSRRRNLSPEFLSSNHGSQACFCRALDVLECSVRDAGGACTRLMSAVYRSQPGSLSTGIAVFLKVRSNGYSGEEEREEKGKIRR</sequence>
<proteinExistence type="predicted"/>
<dbReference type="Proteomes" id="UP000735302">
    <property type="component" value="Unassembled WGS sequence"/>
</dbReference>
<comment type="caution">
    <text evidence="1">The sequence shown here is derived from an EMBL/GenBank/DDBJ whole genome shotgun (WGS) entry which is preliminary data.</text>
</comment>
<evidence type="ECO:0000313" key="2">
    <source>
        <dbReference type="Proteomes" id="UP000735302"/>
    </source>
</evidence>
<keyword evidence="2" id="KW-1185">Reference proteome</keyword>
<accession>A0AAV3ZD56</accession>